<gene>
    <name evidence="2" type="ORF">GOC77_14020</name>
</gene>
<dbReference type="RefSeq" id="WP_170097804.1">
    <property type="nucleotide sequence ID" value="NZ_WOWA01000007.1"/>
</dbReference>
<accession>A0A847UQ79</accession>
<name>A0A847UQ79_HALAR</name>
<dbReference type="Proteomes" id="UP000641625">
    <property type="component" value="Unassembled WGS sequence"/>
</dbReference>
<evidence type="ECO:0000256" key="1">
    <source>
        <dbReference type="SAM" id="MobiDB-lite"/>
    </source>
</evidence>
<reference evidence="2" key="1">
    <citation type="submission" date="2019-12" db="EMBL/GenBank/DDBJ databases">
        <title>Whole genome sequencing of Haloarcula argentinensis strain pws5.</title>
        <authorList>
            <person name="Verma D.K."/>
            <person name="Gopal K."/>
            <person name="Prasad E.S."/>
        </authorList>
    </citation>
    <scope>NUCLEOTIDE SEQUENCE</scope>
    <source>
        <strain evidence="2">Pws5</strain>
    </source>
</reference>
<organism evidence="2 3">
    <name type="scientific">Haloarcula argentinensis</name>
    <dbReference type="NCBI Taxonomy" id="43776"/>
    <lineage>
        <taxon>Archaea</taxon>
        <taxon>Methanobacteriati</taxon>
        <taxon>Methanobacteriota</taxon>
        <taxon>Stenosarchaea group</taxon>
        <taxon>Halobacteria</taxon>
        <taxon>Halobacteriales</taxon>
        <taxon>Haloarculaceae</taxon>
        <taxon>Haloarcula</taxon>
    </lineage>
</organism>
<sequence length="50" mass="5790">MTAQQSFERMGTSVDRTTDRVTIWEEPKRADTTDGRWVTAEQTLDLEACR</sequence>
<comment type="caution">
    <text evidence="2">The sequence shown here is derived from an EMBL/GenBank/DDBJ whole genome shotgun (WGS) entry which is preliminary data.</text>
</comment>
<evidence type="ECO:0000313" key="3">
    <source>
        <dbReference type="Proteomes" id="UP000641625"/>
    </source>
</evidence>
<proteinExistence type="predicted"/>
<dbReference type="AlphaFoldDB" id="A0A847UQ79"/>
<protein>
    <submittedName>
        <fullName evidence="2">Uncharacterized protein</fullName>
    </submittedName>
</protein>
<feature type="region of interest" description="Disordered" evidence="1">
    <location>
        <begin position="1"/>
        <end position="34"/>
    </location>
</feature>
<dbReference type="EMBL" id="WOWA01000007">
    <property type="protein sequence ID" value="NLV14380.1"/>
    <property type="molecule type" value="Genomic_DNA"/>
</dbReference>
<feature type="compositionally biased region" description="Basic and acidic residues" evidence="1">
    <location>
        <begin position="16"/>
        <end position="34"/>
    </location>
</feature>
<evidence type="ECO:0000313" key="2">
    <source>
        <dbReference type="EMBL" id="NLV14380.1"/>
    </source>
</evidence>